<dbReference type="Proteomes" id="UP000178264">
    <property type="component" value="Unassembled WGS sequence"/>
</dbReference>
<gene>
    <name evidence="1" type="ORF">A3I42_01050</name>
</gene>
<dbReference type="AlphaFoldDB" id="A0A1F7VC69"/>
<protein>
    <submittedName>
        <fullName evidence="1">Uncharacterized protein</fullName>
    </submittedName>
</protein>
<sequence length="103" mass="12116">MKIENWKFMLFSKGKQSHDACALDRARYLALMGGAQARFALWHNLRKVRHKPLKGHRIFIGYAMEIIDAEVAVFFYWLRLLIGRRSEGHSLVKKSKLQIPNYK</sequence>
<comment type="caution">
    <text evidence="1">The sequence shown here is derived from an EMBL/GenBank/DDBJ whole genome shotgun (WGS) entry which is preliminary data.</text>
</comment>
<accession>A0A1F7VC69</accession>
<reference evidence="1 2" key="1">
    <citation type="journal article" date="2016" name="Nat. Commun.">
        <title>Thousands of microbial genomes shed light on interconnected biogeochemical processes in an aquifer system.</title>
        <authorList>
            <person name="Anantharaman K."/>
            <person name="Brown C.T."/>
            <person name="Hug L.A."/>
            <person name="Sharon I."/>
            <person name="Castelle C.J."/>
            <person name="Probst A.J."/>
            <person name="Thomas B.C."/>
            <person name="Singh A."/>
            <person name="Wilkins M.J."/>
            <person name="Karaoz U."/>
            <person name="Brodie E.L."/>
            <person name="Williams K.H."/>
            <person name="Hubbard S.S."/>
            <person name="Banfield J.F."/>
        </authorList>
    </citation>
    <scope>NUCLEOTIDE SEQUENCE [LARGE SCALE GENOMIC DNA]</scope>
</reference>
<organism evidence="1 2">
    <name type="scientific">Candidatus Uhrbacteria bacterium RIFCSPLOWO2_02_FULL_49_11</name>
    <dbReference type="NCBI Taxonomy" id="1802409"/>
    <lineage>
        <taxon>Bacteria</taxon>
        <taxon>Candidatus Uhriibacteriota</taxon>
    </lineage>
</organism>
<evidence type="ECO:0000313" key="2">
    <source>
        <dbReference type="Proteomes" id="UP000178264"/>
    </source>
</evidence>
<dbReference type="EMBL" id="MGER01000060">
    <property type="protein sequence ID" value="OGL87758.1"/>
    <property type="molecule type" value="Genomic_DNA"/>
</dbReference>
<name>A0A1F7VC69_9BACT</name>
<proteinExistence type="predicted"/>
<evidence type="ECO:0000313" key="1">
    <source>
        <dbReference type="EMBL" id="OGL87758.1"/>
    </source>
</evidence>